<sequence>MPKSPVVEQISHFDVEAKRCFYSDLTVSFYQILGDRFSSLEEFREEFADFRSDLSDYRATLDRILEDIAPGYGLTWRDFTWIKENRWKQCAVCGRVYLDYTNGRSMTCYLDEYLRFSLQSRRFMDNVDYRGRAKSMCGAKYTAWKKRGRIGPVNFILFKKGEFM</sequence>
<comment type="caution">
    <text evidence="1">The sequence shown here is derived from an EMBL/GenBank/DDBJ whole genome shotgun (WGS) entry which is preliminary data.</text>
</comment>
<accession>A0A852TJ86</accession>
<evidence type="ECO:0000313" key="1">
    <source>
        <dbReference type="EMBL" id="NYE07298.1"/>
    </source>
</evidence>
<reference evidence="2" key="1">
    <citation type="submission" date="2020-07" db="EMBL/GenBank/DDBJ databases">
        <authorList>
            <person name="Partida-Martinez L."/>
            <person name="Huntemann M."/>
            <person name="Clum A."/>
            <person name="Wang J."/>
            <person name="Palaniappan K."/>
            <person name="Ritter S."/>
            <person name="Chen I.-M."/>
            <person name="Stamatis D."/>
            <person name="Reddy T."/>
            <person name="O'Malley R."/>
            <person name="Daum C."/>
            <person name="Shapiro N."/>
            <person name="Ivanova N."/>
            <person name="Kyrpides N."/>
            <person name="Woyke T."/>
        </authorList>
    </citation>
    <scope>NUCLEOTIDE SEQUENCE [LARGE SCALE GENOMIC DNA]</scope>
    <source>
        <strain evidence="2">AT2.8</strain>
    </source>
</reference>
<organism evidence="1 2">
    <name type="scientific">Neobacillus niacini</name>
    <dbReference type="NCBI Taxonomy" id="86668"/>
    <lineage>
        <taxon>Bacteria</taxon>
        <taxon>Bacillati</taxon>
        <taxon>Bacillota</taxon>
        <taxon>Bacilli</taxon>
        <taxon>Bacillales</taxon>
        <taxon>Bacillaceae</taxon>
        <taxon>Neobacillus</taxon>
    </lineage>
</organism>
<dbReference type="AlphaFoldDB" id="A0A852TJ86"/>
<reference evidence="2" key="2">
    <citation type="submission" date="2020-08" db="EMBL/GenBank/DDBJ databases">
        <title>The Agave Microbiome: Exploring the role of microbial communities in plant adaptations to desert environments.</title>
        <authorList>
            <person name="Partida-Martinez L.P."/>
        </authorList>
    </citation>
    <scope>NUCLEOTIDE SEQUENCE [LARGE SCALE GENOMIC DNA]</scope>
    <source>
        <strain evidence="2">AT2.8</strain>
    </source>
</reference>
<gene>
    <name evidence="1" type="ORF">F4694_004083</name>
</gene>
<protein>
    <submittedName>
        <fullName evidence="1">Uncharacterized protein</fullName>
    </submittedName>
</protein>
<evidence type="ECO:0000313" key="2">
    <source>
        <dbReference type="Proteomes" id="UP000548423"/>
    </source>
</evidence>
<dbReference type="EMBL" id="JACCBX010000008">
    <property type="protein sequence ID" value="NYE07298.1"/>
    <property type="molecule type" value="Genomic_DNA"/>
</dbReference>
<dbReference type="Proteomes" id="UP000548423">
    <property type="component" value="Unassembled WGS sequence"/>
</dbReference>
<proteinExistence type="predicted"/>
<name>A0A852TJ86_9BACI</name>